<evidence type="ECO:0000256" key="1">
    <source>
        <dbReference type="ARBA" id="ARBA00009580"/>
    </source>
</evidence>
<dbReference type="InterPro" id="IPR026893">
    <property type="entry name" value="Tyr/Ser_Pase_IphP-type"/>
</dbReference>
<dbReference type="InterPro" id="IPR016130">
    <property type="entry name" value="Tyr_Pase_AS"/>
</dbReference>
<sequence length="246" mass="27004">MDRTLPFTTTFNFRDVGGYTGHEGRTVVWRRLFRSDSLHRLESGDTDAFAALGVRTVIDLRRPREVTRDGRVPEYVGLGYRHIHPEHQDWDEIPYEEKLGVARYLANRYHDLAEQGVAGISAAVGVIADEAASPVVVHCVAGKDRTGVVCALTLSVLGVSDEDIATDYALSTAASARFSAFLATRKIVVADVPRPYFSSPAEAMLIFLKELRERHGSAEGYLLAAGITPAQLDSLRVHLLADPTAR</sequence>
<dbReference type="Gene3D" id="3.90.190.10">
    <property type="entry name" value="Protein tyrosine phosphatase superfamily"/>
    <property type="match status" value="1"/>
</dbReference>
<dbReference type="PROSITE" id="PS50056">
    <property type="entry name" value="TYR_PHOSPHATASE_2"/>
    <property type="match status" value="1"/>
</dbReference>
<dbReference type="Pfam" id="PF13350">
    <property type="entry name" value="Y_phosphatase3"/>
    <property type="match status" value="1"/>
</dbReference>
<protein>
    <submittedName>
        <fullName evidence="3">Protein-tyrosine-phosphatase</fullName>
    </submittedName>
</protein>
<accession>A0A6F8Y7Z7</accession>
<dbReference type="PANTHER" id="PTHR31126:SF1">
    <property type="entry name" value="TYROSINE SPECIFIC PROTEIN PHOSPHATASES DOMAIN-CONTAINING PROTEIN"/>
    <property type="match status" value="1"/>
</dbReference>
<gene>
    <name evidence="3" type="ORF">Pflav_085180</name>
</gene>
<dbReference type="KEGG" id="pfla:Pflav_085180"/>
<reference evidence="3 4" key="1">
    <citation type="submission" date="2020-03" db="EMBL/GenBank/DDBJ databases">
        <title>Whole genome shotgun sequence of Phytohabitans flavus NBRC 107702.</title>
        <authorList>
            <person name="Komaki H."/>
            <person name="Tamura T."/>
        </authorList>
    </citation>
    <scope>NUCLEOTIDE SEQUENCE [LARGE SCALE GENOMIC DNA]</scope>
    <source>
        <strain evidence="3 4">NBRC 107702</strain>
    </source>
</reference>
<dbReference type="RefSeq" id="WP_173041754.1">
    <property type="nucleotide sequence ID" value="NZ_AP022870.1"/>
</dbReference>
<evidence type="ECO:0000313" key="4">
    <source>
        <dbReference type="Proteomes" id="UP000502508"/>
    </source>
</evidence>
<dbReference type="Proteomes" id="UP000502508">
    <property type="component" value="Chromosome"/>
</dbReference>
<dbReference type="GO" id="GO:0004721">
    <property type="term" value="F:phosphoprotein phosphatase activity"/>
    <property type="evidence" value="ECO:0007669"/>
    <property type="project" value="InterPro"/>
</dbReference>
<organism evidence="3 4">
    <name type="scientific">Phytohabitans flavus</name>
    <dbReference type="NCBI Taxonomy" id="1076124"/>
    <lineage>
        <taxon>Bacteria</taxon>
        <taxon>Bacillati</taxon>
        <taxon>Actinomycetota</taxon>
        <taxon>Actinomycetes</taxon>
        <taxon>Micromonosporales</taxon>
        <taxon>Micromonosporaceae</taxon>
    </lineage>
</organism>
<comment type="similarity">
    <text evidence="1">Belongs to the protein-tyrosine phosphatase family.</text>
</comment>
<dbReference type="PANTHER" id="PTHR31126">
    <property type="entry name" value="TYROSINE-PROTEIN PHOSPHATASE"/>
    <property type="match status" value="1"/>
</dbReference>
<keyword evidence="4" id="KW-1185">Reference proteome</keyword>
<name>A0A6F8Y7Z7_9ACTN</name>
<evidence type="ECO:0000259" key="2">
    <source>
        <dbReference type="PROSITE" id="PS50056"/>
    </source>
</evidence>
<feature type="domain" description="Tyrosine specific protein phosphatases" evidence="2">
    <location>
        <begin position="134"/>
        <end position="188"/>
    </location>
</feature>
<dbReference type="AlphaFoldDB" id="A0A6F8Y7Z7"/>
<dbReference type="SUPFAM" id="SSF52799">
    <property type="entry name" value="(Phosphotyrosine protein) phosphatases II"/>
    <property type="match status" value="1"/>
</dbReference>
<dbReference type="InterPro" id="IPR000387">
    <property type="entry name" value="Tyr_Pase_dom"/>
</dbReference>
<reference evidence="3 4" key="2">
    <citation type="submission" date="2020-03" db="EMBL/GenBank/DDBJ databases">
        <authorList>
            <person name="Ichikawa N."/>
            <person name="Kimura A."/>
            <person name="Kitahashi Y."/>
            <person name="Uohara A."/>
        </authorList>
    </citation>
    <scope>NUCLEOTIDE SEQUENCE [LARGE SCALE GENOMIC DNA]</scope>
    <source>
        <strain evidence="3 4">NBRC 107702</strain>
    </source>
</reference>
<proteinExistence type="inferred from homology"/>
<dbReference type="InterPro" id="IPR029021">
    <property type="entry name" value="Prot-tyrosine_phosphatase-like"/>
</dbReference>
<evidence type="ECO:0000313" key="3">
    <source>
        <dbReference type="EMBL" id="BCB82108.1"/>
    </source>
</evidence>
<dbReference type="EMBL" id="AP022870">
    <property type="protein sequence ID" value="BCB82108.1"/>
    <property type="molecule type" value="Genomic_DNA"/>
</dbReference>
<dbReference type="PROSITE" id="PS00383">
    <property type="entry name" value="TYR_PHOSPHATASE_1"/>
    <property type="match status" value="1"/>
</dbReference>